<dbReference type="PANTHER" id="PTHR37984">
    <property type="entry name" value="PROTEIN CBG26694"/>
    <property type="match status" value="1"/>
</dbReference>
<name>A0AAV4P0H8_CAEEX</name>
<proteinExistence type="predicted"/>
<protein>
    <submittedName>
        <fullName evidence="1">Reverse transcriptase</fullName>
    </submittedName>
</protein>
<sequence length="211" mass="23960">MFQLARKYNDKKKTPLTLLPIIAEIFSKINMDAVGPLLASKSGKKYITVLCVPLTQPEAVAMADISFPIVDSFLQIFSHIDFPKVCSNFDQGTSFVSALTVEFLGIKFVRSSIHHPQSNPVERFHRTLKRILCVVCIETASEWESYLLAALFAIRTVTHKSTCVTPAELAHGKNLRTPVTLLYEKWLEPEKNSNNVVEYVFRLINRMKRCQ</sequence>
<dbReference type="InterPro" id="IPR050951">
    <property type="entry name" value="Retrovirus_Pol_polyprotein"/>
</dbReference>
<reference evidence="1 2" key="1">
    <citation type="submission" date="2021-06" db="EMBL/GenBank/DDBJ databases">
        <title>Caerostris extrusa draft genome.</title>
        <authorList>
            <person name="Kono N."/>
            <person name="Arakawa K."/>
        </authorList>
    </citation>
    <scope>NUCLEOTIDE SEQUENCE [LARGE SCALE GENOMIC DNA]</scope>
</reference>
<organism evidence="1 2">
    <name type="scientific">Caerostris extrusa</name>
    <name type="common">Bark spider</name>
    <name type="synonym">Caerostris bankana</name>
    <dbReference type="NCBI Taxonomy" id="172846"/>
    <lineage>
        <taxon>Eukaryota</taxon>
        <taxon>Metazoa</taxon>
        <taxon>Ecdysozoa</taxon>
        <taxon>Arthropoda</taxon>
        <taxon>Chelicerata</taxon>
        <taxon>Arachnida</taxon>
        <taxon>Araneae</taxon>
        <taxon>Araneomorphae</taxon>
        <taxon>Entelegynae</taxon>
        <taxon>Araneoidea</taxon>
        <taxon>Araneidae</taxon>
        <taxon>Caerostris</taxon>
    </lineage>
</organism>
<evidence type="ECO:0000313" key="1">
    <source>
        <dbReference type="EMBL" id="GIX90727.1"/>
    </source>
</evidence>
<keyword evidence="1" id="KW-0695">RNA-directed DNA polymerase</keyword>
<dbReference type="GO" id="GO:0003964">
    <property type="term" value="F:RNA-directed DNA polymerase activity"/>
    <property type="evidence" value="ECO:0007669"/>
    <property type="project" value="UniProtKB-KW"/>
</dbReference>
<evidence type="ECO:0000313" key="2">
    <source>
        <dbReference type="Proteomes" id="UP001054945"/>
    </source>
</evidence>
<accession>A0AAV4P0H8</accession>
<keyword evidence="2" id="KW-1185">Reference proteome</keyword>
<keyword evidence="1" id="KW-0548">Nucleotidyltransferase</keyword>
<gene>
    <name evidence="1" type="primary">POL_287</name>
    <name evidence="1" type="ORF">CEXT_235671</name>
</gene>
<dbReference type="AlphaFoldDB" id="A0AAV4P0H8"/>
<dbReference type="Proteomes" id="UP001054945">
    <property type="component" value="Unassembled WGS sequence"/>
</dbReference>
<dbReference type="InterPro" id="IPR012337">
    <property type="entry name" value="RNaseH-like_sf"/>
</dbReference>
<dbReference type="GO" id="GO:0003676">
    <property type="term" value="F:nucleic acid binding"/>
    <property type="evidence" value="ECO:0007669"/>
    <property type="project" value="InterPro"/>
</dbReference>
<dbReference type="PANTHER" id="PTHR37984:SF15">
    <property type="entry name" value="INTEGRASE CATALYTIC DOMAIN-CONTAINING PROTEIN"/>
    <property type="match status" value="1"/>
</dbReference>
<dbReference type="SUPFAM" id="SSF53098">
    <property type="entry name" value="Ribonuclease H-like"/>
    <property type="match status" value="1"/>
</dbReference>
<dbReference type="InterPro" id="IPR036397">
    <property type="entry name" value="RNaseH_sf"/>
</dbReference>
<keyword evidence="1" id="KW-0808">Transferase</keyword>
<comment type="caution">
    <text evidence="1">The sequence shown here is derived from an EMBL/GenBank/DDBJ whole genome shotgun (WGS) entry which is preliminary data.</text>
</comment>
<dbReference type="Gene3D" id="3.30.420.10">
    <property type="entry name" value="Ribonuclease H-like superfamily/Ribonuclease H"/>
    <property type="match status" value="1"/>
</dbReference>
<dbReference type="EMBL" id="BPLR01021525">
    <property type="protein sequence ID" value="GIX90727.1"/>
    <property type="molecule type" value="Genomic_DNA"/>
</dbReference>